<dbReference type="PANTHER" id="PTHR11394:SF159">
    <property type="entry name" value="TASTE RECEPTOR TYPE 2"/>
    <property type="match status" value="1"/>
</dbReference>
<dbReference type="EMBL" id="DYDO01000006">
    <property type="protein sequence ID" value="DBA23813.1"/>
    <property type="molecule type" value="Genomic_DNA"/>
</dbReference>
<accession>A0AAV3ANW7</accession>
<evidence type="ECO:0000256" key="8">
    <source>
        <dbReference type="ARBA" id="ARBA00023136"/>
    </source>
</evidence>
<feature type="transmembrane region" description="Helical" evidence="13">
    <location>
        <begin position="12"/>
        <end position="32"/>
    </location>
</feature>
<keyword evidence="3 12" id="KW-0919">Taste</keyword>
<name>A0AAV3ANW7_PYXAD</name>
<evidence type="ECO:0000313" key="15">
    <source>
        <dbReference type="Proteomes" id="UP001181693"/>
    </source>
</evidence>
<dbReference type="GO" id="GO:0016020">
    <property type="term" value="C:membrane"/>
    <property type="evidence" value="ECO:0007669"/>
    <property type="project" value="UniProtKB-SubCell"/>
</dbReference>
<evidence type="ECO:0000256" key="4">
    <source>
        <dbReference type="ARBA" id="ARBA00022606"/>
    </source>
</evidence>
<protein>
    <recommendedName>
        <fullName evidence="12">Taste receptor type 2</fullName>
    </recommendedName>
</protein>
<feature type="transmembrane region" description="Helical" evidence="13">
    <location>
        <begin position="77"/>
        <end position="103"/>
    </location>
</feature>
<comment type="caution">
    <text evidence="14">The sequence shown here is derived from an EMBL/GenBank/DDBJ whole genome shotgun (WGS) entry which is preliminary data.</text>
</comment>
<evidence type="ECO:0000256" key="13">
    <source>
        <dbReference type="SAM" id="Phobius"/>
    </source>
</evidence>
<comment type="similarity">
    <text evidence="2 11">Belongs to the G-protein coupled receptor T2R family.</text>
</comment>
<evidence type="ECO:0000256" key="12">
    <source>
        <dbReference type="RuleBase" id="RU004424"/>
    </source>
</evidence>
<dbReference type="InterPro" id="IPR007960">
    <property type="entry name" value="TAS2R"/>
</dbReference>
<evidence type="ECO:0000313" key="14">
    <source>
        <dbReference type="EMBL" id="DBA23813.1"/>
    </source>
</evidence>
<evidence type="ECO:0000256" key="5">
    <source>
        <dbReference type="ARBA" id="ARBA00022692"/>
    </source>
</evidence>
<evidence type="ECO:0000256" key="7">
    <source>
        <dbReference type="ARBA" id="ARBA00023040"/>
    </source>
</evidence>
<keyword evidence="7 12" id="KW-0297">G-protein coupled receptor</keyword>
<evidence type="ECO:0000256" key="2">
    <source>
        <dbReference type="ARBA" id="ARBA00007376"/>
    </source>
</evidence>
<dbReference type="GO" id="GO:0004930">
    <property type="term" value="F:G protein-coupled receptor activity"/>
    <property type="evidence" value="ECO:0007669"/>
    <property type="project" value="UniProtKB-KW"/>
</dbReference>
<keyword evidence="15" id="KW-1185">Reference proteome</keyword>
<feature type="transmembrane region" description="Helical" evidence="13">
    <location>
        <begin position="181"/>
        <end position="202"/>
    </location>
</feature>
<comment type="subcellular location">
    <subcellularLocation>
        <location evidence="1 12">Membrane</location>
        <topology evidence="1 12">Multi-pass membrane protein</topology>
    </subcellularLocation>
</comment>
<proteinExistence type="inferred from homology"/>
<feature type="transmembrane region" description="Helical" evidence="13">
    <location>
        <begin position="223"/>
        <end position="246"/>
    </location>
</feature>
<feature type="transmembrane region" description="Helical" evidence="13">
    <location>
        <begin position="44"/>
        <end position="65"/>
    </location>
</feature>
<dbReference type="Pfam" id="PF05296">
    <property type="entry name" value="TAS2R"/>
    <property type="match status" value="1"/>
</dbReference>
<dbReference type="Proteomes" id="UP001181693">
    <property type="component" value="Unassembled WGS sequence"/>
</dbReference>
<organism evidence="14 15">
    <name type="scientific">Pyxicephalus adspersus</name>
    <name type="common">African bullfrog</name>
    <dbReference type="NCBI Taxonomy" id="30357"/>
    <lineage>
        <taxon>Eukaryota</taxon>
        <taxon>Metazoa</taxon>
        <taxon>Chordata</taxon>
        <taxon>Craniata</taxon>
        <taxon>Vertebrata</taxon>
        <taxon>Euteleostomi</taxon>
        <taxon>Amphibia</taxon>
        <taxon>Batrachia</taxon>
        <taxon>Anura</taxon>
        <taxon>Neobatrachia</taxon>
        <taxon>Ranoidea</taxon>
        <taxon>Pyxicephalidae</taxon>
        <taxon>Pyxicephalinae</taxon>
        <taxon>Pyxicephalus</taxon>
    </lineage>
</organism>
<dbReference type="GO" id="GO:0033038">
    <property type="term" value="F:bitter taste receptor activity"/>
    <property type="evidence" value="ECO:0007669"/>
    <property type="project" value="InterPro"/>
</dbReference>
<feature type="transmembrane region" description="Helical" evidence="13">
    <location>
        <begin position="124"/>
        <end position="146"/>
    </location>
</feature>
<gene>
    <name evidence="14" type="ORF">GDO54_014691</name>
</gene>
<dbReference type="AlphaFoldDB" id="A0AAV3ANW7"/>
<keyword evidence="4 12" id="KW-0716">Sensory transduction</keyword>
<keyword evidence="10 12" id="KW-0807">Transducer</keyword>
<keyword evidence="5 12" id="KW-0812">Transmembrane</keyword>
<evidence type="ECO:0000256" key="11">
    <source>
        <dbReference type="RuleBase" id="RU004423"/>
    </source>
</evidence>
<evidence type="ECO:0000256" key="9">
    <source>
        <dbReference type="ARBA" id="ARBA00023170"/>
    </source>
</evidence>
<evidence type="ECO:0000256" key="1">
    <source>
        <dbReference type="ARBA" id="ARBA00004141"/>
    </source>
</evidence>
<sequence>MLEDVLKRIDWIILFCSFSGNIFILIMNMLEWMKNRKLNVSDQLMSGISFFEALYEVLKACGYIFEMPGINIQADLRISMVVSLTILSCNFWNSILLCVNFCLKIVNVNRRFYKYLQKTFSKNILWLLVLCLVASVLLSLAVSYGVTTKPFFNSSLDQNMSLGFYEYGMSFGCQAFISESLLGFLLSSVCLVAIITSLIRHIRKMQSTTGGFGSPNIDVHVRAIRTISFLLLSNILFFSSVLLTLLKGTDKSWRLFISIITSNCHVLNALNAIKGNSRLICDLNFSIYVMGKRGGLKSCPTITTSKD</sequence>
<evidence type="ECO:0000256" key="6">
    <source>
        <dbReference type="ARBA" id="ARBA00022989"/>
    </source>
</evidence>
<dbReference type="PANTHER" id="PTHR11394">
    <property type="entry name" value="TASTE RECEPTOR TYPE 2"/>
    <property type="match status" value="1"/>
</dbReference>
<evidence type="ECO:0000256" key="10">
    <source>
        <dbReference type="ARBA" id="ARBA00023224"/>
    </source>
</evidence>
<keyword evidence="8 12" id="KW-0472">Membrane</keyword>
<keyword evidence="6 13" id="KW-1133">Transmembrane helix</keyword>
<reference evidence="14" key="1">
    <citation type="thesis" date="2020" institute="ProQuest LLC" country="789 East Eisenhower Parkway, Ann Arbor, MI, USA">
        <title>Comparative Genomics and Chromosome Evolution.</title>
        <authorList>
            <person name="Mudd A.B."/>
        </authorList>
    </citation>
    <scope>NUCLEOTIDE SEQUENCE</scope>
    <source>
        <strain evidence="14">1538</strain>
        <tissue evidence="14">Blood</tissue>
    </source>
</reference>
<evidence type="ECO:0000256" key="3">
    <source>
        <dbReference type="ARBA" id="ARBA00022480"/>
    </source>
</evidence>
<keyword evidence="9 12" id="KW-0675">Receptor</keyword>